<comment type="caution">
    <text evidence="2">The sequence shown here is derived from an EMBL/GenBank/DDBJ whole genome shotgun (WGS) entry which is preliminary data.</text>
</comment>
<name>M3ISS6_CANMX</name>
<dbReference type="AlphaFoldDB" id="M3ISS6"/>
<proteinExistence type="predicted"/>
<evidence type="ECO:0000313" key="2">
    <source>
        <dbReference type="EMBL" id="EMG49601.1"/>
    </source>
</evidence>
<organism evidence="2 3">
    <name type="scientific">Candida maltosa (strain Xu316)</name>
    <name type="common">Yeast</name>
    <dbReference type="NCBI Taxonomy" id="1245528"/>
    <lineage>
        <taxon>Eukaryota</taxon>
        <taxon>Fungi</taxon>
        <taxon>Dikarya</taxon>
        <taxon>Ascomycota</taxon>
        <taxon>Saccharomycotina</taxon>
        <taxon>Pichiomycetes</taxon>
        <taxon>Debaryomycetaceae</taxon>
        <taxon>Candida/Lodderomyces clade</taxon>
        <taxon>Candida</taxon>
    </lineage>
</organism>
<keyword evidence="3" id="KW-1185">Reference proteome</keyword>
<gene>
    <name evidence="2" type="ORF">G210_5592</name>
</gene>
<evidence type="ECO:0000313" key="3">
    <source>
        <dbReference type="Proteomes" id="UP000011777"/>
    </source>
</evidence>
<evidence type="ECO:0000256" key="1">
    <source>
        <dbReference type="SAM" id="MobiDB-lite"/>
    </source>
</evidence>
<dbReference type="EMBL" id="AOGT01000575">
    <property type="protein sequence ID" value="EMG49601.1"/>
    <property type="molecule type" value="Genomic_DNA"/>
</dbReference>
<dbReference type="Proteomes" id="UP000011777">
    <property type="component" value="Unassembled WGS sequence"/>
</dbReference>
<reference evidence="2 3" key="1">
    <citation type="submission" date="2013-02" db="EMBL/GenBank/DDBJ databases">
        <title>Genome sequence of Candida maltosa Xu316, a potential industrial strain for xylitol and ethanol production.</title>
        <authorList>
            <person name="Yu J."/>
            <person name="Wang Q."/>
            <person name="Geng X."/>
            <person name="Bao W."/>
            <person name="He P."/>
            <person name="Cai J."/>
        </authorList>
    </citation>
    <scope>NUCLEOTIDE SEQUENCE [LARGE SCALE GENOMIC DNA]</scope>
    <source>
        <strain evidence="3">Xu316</strain>
    </source>
</reference>
<accession>M3ISS6</accession>
<dbReference type="HOGENOM" id="CLU_3207566_0_0_1"/>
<sequence>MTMKLLPIPSGLTDHRGRRQAGNKEIFFSQKDYEKLSFSEGRSMT</sequence>
<protein>
    <submittedName>
        <fullName evidence="2">Uncharacterized protein</fullName>
    </submittedName>
</protein>
<feature type="region of interest" description="Disordered" evidence="1">
    <location>
        <begin position="1"/>
        <end position="26"/>
    </location>
</feature>